<sequence length="19" mass="2245">MCNKHNNHDLNDKNAIARH</sequence>
<evidence type="ECO:0000313" key="2">
    <source>
        <dbReference type="Proteomes" id="UP001371456"/>
    </source>
</evidence>
<gene>
    <name evidence="1" type="ORF">RDI58_003667</name>
</gene>
<proteinExistence type="predicted"/>
<dbReference type="AlphaFoldDB" id="A0AAN8U662"/>
<name>A0AAN8U662_SOLBU</name>
<reference evidence="1 2" key="1">
    <citation type="submission" date="2024-02" db="EMBL/GenBank/DDBJ databases">
        <title>de novo genome assembly of Solanum bulbocastanum strain 11H21.</title>
        <authorList>
            <person name="Hosaka A.J."/>
        </authorList>
    </citation>
    <scope>NUCLEOTIDE SEQUENCE [LARGE SCALE GENOMIC DNA]</scope>
    <source>
        <tissue evidence="1">Young leaves</tissue>
    </source>
</reference>
<accession>A0AAN8U662</accession>
<organism evidence="1 2">
    <name type="scientific">Solanum bulbocastanum</name>
    <name type="common">Wild potato</name>
    <dbReference type="NCBI Taxonomy" id="147425"/>
    <lineage>
        <taxon>Eukaryota</taxon>
        <taxon>Viridiplantae</taxon>
        <taxon>Streptophyta</taxon>
        <taxon>Embryophyta</taxon>
        <taxon>Tracheophyta</taxon>
        <taxon>Spermatophyta</taxon>
        <taxon>Magnoliopsida</taxon>
        <taxon>eudicotyledons</taxon>
        <taxon>Gunneridae</taxon>
        <taxon>Pentapetalae</taxon>
        <taxon>asterids</taxon>
        <taxon>lamiids</taxon>
        <taxon>Solanales</taxon>
        <taxon>Solanaceae</taxon>
        <taxon>Solanoideae</taxon>
        <taxon>Solaneae</taxon>
        <taxon>Solanum</taxon>
    </lineage>
</organism>
<keyword evidence="2" id="KW-1185">Reference proteome</keyword>
<evidence type="ECO:0000313" key="1">
    <source>
        <dbReference type="EMBL" id="KAK6805882.1"/>
    </source>
</evidence>
<dbReference type="Proteomes" id="UP001371456">
    <property type="component" value="Unassembled WGS sequence"/>
</dbReference>
<protein>
    <submittedName>
        <fullName evidence="1">Uncharacterized protein</fullName>
    </submittedName>
</protein>
<dbReference type="EMBL" id="JBANQN010000001">
    <property type="protein sequence ID" value="KAK6805882.1"/>
    <property type="molecule type" value="Genomic_DNA"/>
</dbReference>
<comment type="caution">
    <text evidence="1">The sequence shown here is derived from an EMBL/GenBank/DDBJ whole genome shotgun (WGS) entry which is preliminary data.</text>
</comment>